<keyword evidence="5 8" id="KW-0472">Membrane</keyword>
<dbReference type="InterPro" id="IPR000425">
    <property type="entry name" value="MIP"/>
</dbReference>
<keyword evidence="3 6" id="KW-0812">Transmembrane</keyword>
<dbReference type="SUPFAM" id="SSF81338">
    <property type="entry name" value="Aquaporin-like"/>
    <property type="match status" value="1"/>
</dbReference>
<dbReference type="AlphaFoldDB" id="A0A1U7ZRV2"/>
<dbReference type="Pfam" id="PF00230">
    <property type="entry name" value="MIP"/>
    <property type="match status" value="1"/>
</dbReference>
<protein>
    <submittedName>
        <fullName evidence="10">Probable aquaporin NIP7-1</fullName>
    </submittedName>
</protein>
<dbReference type="InParanoid" id="A0A1U7ZRV2"/>
<proteinExistence type="inferred from homology"/>
<dbReference type="InterPro" id="IPR023271">
    <property type="entry name" value="Aquaporin-like"/>
</dbReference>
<evidence type="ECO:0000256" key="6">
    <source>
        <dbReference type="RuleBase" id="RU000477"/>
    </source>
</evidence>
<feature type="region of interest" description="Disordered" evidence="7">
    <location>
        <begin position="1"/>
        <end position="43"/>
    </location>
</feature>
<dbReference type="OMA" id="GAGVECQ"/>
<dbReference type="InterPro" id="IPR034294">
    <property type="entry name" value="Aquaporin_transptr"/>
</dbReference>
<keyword evidence="4 8" id="KW-1133">Transmembrane helix</keyword>
<feature type="transmembrane region" description="Helical" evidence="8">
    <location>
        <begin position="246"/>
        <end position="267"/>
    </location>
</feature>
<dbReference type="PANTHER" id="PTHR45724:SF26">
    <property type="entry name" value="AQUAPORIN NIP7-1-RELATED"/>
    <property type="match status" value="1"/>
</dbReference>
<dbReference type="KEGG" id="nnu:104596649"/>
<dbReference type="FunCoup" id="A0A1U7ZRV2">
    <property type="interactions" value="35"/>
</dbReference>
<sequence>MKPLVKEPSPSVYSNEAHPTKQSQGDPESGAHTITSSSGDARTSDHCFPWWRTNLNSIRMVLAEMIGTFILMFCVCGIIAGRELTKGDMGLLEYAATGGLSVTILMFCVGPISGGHLNPSVTIAFATVGHFPWSKVPLYISAQMVGSVFATYVGESVYGIKADILTTRPLQSRATAFWAELMATSITLFLASSLCHQAHAVAQASGFVVGIAIALAVLITGPVSGGSLNPARSFGPAVVSWRFNDLWLYLFAPTVGAVAGALLFKVLRLQHPPSSSPSSSNATPPAKHTNI</sequence>
<dbReference type="STRING" id="4432.A0A1U7ZRV2"/>
<name>A0A1U7ZRV2_NELNU</name>
<evidence type="ECO:0000256" key="3">
    <source>
        <dbReference type="ARBA" id="ARBA00022692"/>
    </source>
</evidence>
<comment type="subcellular location">
    <subcellularLocation>
        <location evidence="1">Membrane</location>
        <topology evidence="1">Multi-pass membrane protein</topology>
    </subcellularLocation>
</comment>
<dbReference type="OrthoDB" id="3222at2759"/>
<dbReference type="Proteomes" id="UP000189703">
    <property type="component" value="Unplaced"/>
</dbReference>
<dbReference type="PROSITE" id="PS00221">
    <property type="entry name" value="MIP"/>
    <property type="match status" value="1"/>
</dbReference>
<organism evidence="9 10">
    <name type="scientific">Nelumbo nucifera</name>
    <name type="common">Sacred lotus</name>
    <dbReference type="NCBI Taxonomy" id="4432"/>
    <lineage>
        <taxon>Eukaryota</taxon>
        <taxon>Viridiplantae</taxon>
        <taxon>Streptophyta</taxon>
        <taxon>Embryophyta</taxon>
        <taxon>Tracheophyta</taxon>
        <taxon>Spermatophyta</taxon>
        <taxon>Magnoliopsida</taxon>
        <taxon>Proteales</taxon>
        <taxon>Nelumbonaceae</taxon>
        <taxon>Nelumbo</taxon>
    </lineage>
</organism>
<dbReference type="Gene3D" id="1.20.1080.10">
    <property type="entry name" value="Glycerol uptake facilitator protein"/>
    <property type="match status" value="1"/>
</dbReference>
<feature type="transmembrane region" description="Helical" evidence="8">
    <location>
        <begin position="58"/>
        <end position="79"/>
    </location>
</feature>
<evidence type="ECO:0000256" key="1">
    <source>
        <dbReference type="ARBA" id="ARBA00004141"/>
    </source>
</evidence>
<evidence type="ECO:0000256" key="7">
    <source>
        <dbReference type="SAM" id="MobiDB-lite"/>
    </source>
</evidence>
<evidence type="ECO:0000256" key="5">
    <source>
        <dbReference type="ARBA" id="ARBA00023136"/>
    </source>
</evidence>
<evidence type="ECO:0000256" key="2">
    <source>
        <dbReference type="ARBA" id="ARBA00022448"/>
    </source>
</evidence>
<reference evidence="10" key="1">
    <citation type="submission" date="2025-08" db="UniProtKB">
        <authorList>
            <consortium name="RefSeq"/>
        </authorList>
    </citation>
    <scope>IDENTIFICATION</scope>
</reference>
<dbReference type="GO" id="GO:0016020">
    <property type="term" value="C:membrane"/>
    <property type="evidence" value="ECO:0007669"/>
    <property type="project" value="UniProtKB-SubCell"/>
</dbReference>
<feature type="compositionally biased region" description="Polar residues" evidence="7">
    <location>
        <begin position="20"/>
        <end position="41"/>
    </location>
</feature>
<accession>A0A1U7ZRV2</accession>
<dbReference type="GeneID" id="104596649"/>
<comment type="similarity">
    <text evidence="6">Belongs to the MIP/aquaporin (TC 1.A.8) family.</text>
</comment>
<dbReference type="eggNOG" id="KOG0223">
    <property type="taxonomic scope" value="Eukaryota"/>
</dbReference>
<evidence type="ECO:0000256" key="4">
    <source>
        <dbReference type="ARBA" id="ARBA00022989"/>
    </source>
</evidence>
<gene>
    <name evidence="10" type="primary">LOC104596649</name>
</gene>
<evidence type="ECO:0000313" key="10">
    <source>
        <dbReference type="RefSeq" id="XP_010256208.1"/>
    </source>
</evidence>
<evidence type="ECO:0000256" key="8">
    <source>
        <dbReference type="SAM" id="Phobius"/>
    </source>
</evidence>
<dbReference type="GO" id="GO:0015267">
    <property type="term" value="F:channel activity"/>
    <property type="evidence" value="ECO:0007669"/>
    <property type="project" value="InterPro"/>
</dbReference>
<dbReference type="InterPro" id="IPR022357">
    <property type="entry name" value="MIP_CS"/>
</dbReference>
<keyword evidence="9" id="KW-1185">Reference proteome</keyword>
<feature type="transmembrane region" description="Helical" evidence="8">
    <location>
        <begin position="176"/>
        <end position="195"/>
    </location>
</feature>
<keyword evidence="2 6" id="KW-0813">Transport</keyword>
<dbReference type="RefSeq" id="XP_010256208.1">
    <property type="nucleotide sequence ID" value="XM_010257906.2"/>
</dbReference>
<dbReference type="PANTHER" id="PTHR45724">
    <property type="entry name" value="AQUAPORIN NIP2-1"/>
    <property type="match status" value="1"/>
</dbReference>
<feature type="region of interest" description="Disordered" evidence="7">
    <location>
        <begin position="272"/>
        <end position="291"/>
    </location>
</feature>
<feature type="transmembrane region" description="Helical" evidence="8">
    <location>
        <begin position="207"/>
        <end position="226"/>
    </location>
</feature>
<dbReference type="PRINTS" id="PR00783">
    <property type="entry name" value="MINTRINSICP"/>
</dbReference>
<feature type="transmembrane region" description="Helical" evidence="8">
    <location>
        <begin position="91"/>
        <end position="112"/>
    </location>
</feature>
<evidence type="ECO:0000313" key="9">
    <source>
        <dbReference type="Proteomes" id="UP000189703"/>
    </source>
</evidence>